<dbReference type="GO" id="GO:0003723">
    <property type="term" value="F:RNA binding"/>
    <property type="evidence" value="ECO:0007669"/>
    <property type="project" value="UniProtKB-KW"/>
</dbReference>
<dbReference type="InterPro" id="IPR035369">
    <property type="entry name" value="Nrap_D4"/>
</dbReference>
<evidence type="ECO:0000256" key="1">
    <source>
        <dbReference type="ARBA" id="ARBA00004604"/>
    </source>
</evidence>
<evidence type="ECO:0000259" key="9">
    <source>
        <dbReference type="Pfam" id="PF17405"/>
    </source>
</evidence>
<dbReference type="InterPro" id="IPR035370">
    <property type="entry name" value="Nrap_D5"/>
</dbReference>
<proteinExistence type="inferred from homology"/>
<dbReference type="Pfam" id="PF17406">
    <property type="entry name" value="Nrap_D5"/>
    <property type="match status" value="1"/>
</dbReference>
<evidence type="ECO:0008006" key="13">
    <source>
        <dbReference type="Google" id="ProtNLM"/>
    </source>
</evidence>
<evidence type="ECO:0000259" key="6">
    <source>
        <dbReference type="Pfam" id="PF03813"/>
    </source>
</evidence>
<dbReference type="Gene3D" id="1.10.1410.10">
    <property type="match status" value="1"/>
</dbReference>
<feature type="domain" description="Nrap protein" evidence="10">
    <location>
        <begin position="719"/>
        <end position="846"/>
    </location>
</feature>
<comment type="caution">
    <text evidence="11">The sequence shown here is derived from an EMBL/GenBank/DDBJ whole genome shotgun (WGS) entry which is preliminary data.</text>
</comment>
<dbReference type="GO" id="GO:0032545">
    <property type="term" value="C:CURI complex"/>
    <property type="evidence" value="ECO:0007669"/>
    <property type="project" value="TreeGrafter"/>
</dbReference>
<protein>
    <recommendedName>
        <fullName evidence="13">Nucleolar protein 6</fullName>
    </recommendedName>
</protein>
<dbReference type="GO" id="GO:0032040">
    <property type="term" value="C:small-subunit processome"/>
    <property type="evidence" value="ECO:0007669"/>
    <property type="project" value="TreeGrafter"/>
</dbReference>
<feature type="domain" description="Nrap protein" evidence="7">
    <location>
        <begin position="241"/>
        <end position="384"/>
    </location>
</feature>
<accession>A0AAD9IHU8</accession>
<dbReference type="Pfam" id="PF17404">
    <property type="entry name" value="Nrap_D3"/>
    <property type="match status" value="1"/>
</dbReference>
<gene>
    <name evidence="11" type="ORF">QBZ16_000947</name>
</gene>
<dbReference type="GO" id="GO:0006409">
    <property type="term" value="P:tRNA export from nucleus"/>
    <property type="evidence" value="ECO:0007669"/>
    <property type="project" value="TreeGrafter"/>
</dbReference>
<dbReference type="AlphaFoldDB" id="A0AAD9IHU8"/>
<comment type="similarity">
    <text evidence="2 5">Belongs to the NRAP family.</text>
</comment>
<evidence type="ECO:0000259" key="7">
    <source>
        <dbReference type="Pfam" id="PF17403"/>
    </source>
</evidence>
<organism evidence="11 12">
    <name type="scientific">Prototheca wickerhamii</name>
    <dbReference type="NCBI Taxonomy" id="3111"/>
    <lineage>
        <taxon>Eukaryota</taxon>
        <taxon>Viridiplantae</taxon>
        <taxon>Chlorophyta</taxon>
        <taxon>core chlorophytes</taxon>
        <taxon>Trebouxiophyceae</taxon>
        <taxon>Chlorellales</taxon>
        <taxon>Chlorellaceae</taxon>
        <taxon>Prototheca</taxon>
    </lineage>
</organism>
<evidence type="ECO:0000313" key="11">
    <source>
        <dbReference type="EMBL" id="KAK2076422.1"/>
    </source>
</evidence>
<reference evidence="11" key="1">
    <citation type="submission" date="2021-01" db="EMBL/GenBank/DDBJ databases">
        <authorList>
            <person name="Eckstrom K.M.E."/>
        </authorList>
    </citation>
    <scope>NUCLEOTIDE SEQUENCE</scope>
    <source>
        <strain evidence="11">UVCC 0001</strain>
    </source>
</reference>
<keyword evidence="4 5" id="KW-0539">Nucleus</keyword>
<evidence type="ECO:0000256" key="3">
    <source>
        <dbReference type="ARBA" id="ARBA00022884"/>
    </source>
</evidence>
<evidence type="ECO:0000259" key="10">
    <source>
        <dbReference type="Pfam" id="PF17406"/>
    </source>
</evidence>
<keyword evidence="12" id="KW-1185">Reference proteome</keyword>
<keyword evidence="3 5" id="KW-0694">RNA-binding</keyword>
<feature type="domain" description="Nrap protein" evidence="8">
    <location>
        <begin position="420"/>
        <end position="519"/>
    </location>
</feature>
<dbReference type="GO" id="GO:0034456">
    <property type="term" value="C:UTP-C complex"/>
    <property type="evidence" value="ECO:0007669"/>
    <property type="project" value="TreeGrafter"/>
</dbReference>
<dbReference type="Pfam" id="PF17403">
    <property type="entry name" value="Nrap_D2"/>
    <property type="match status" value="1"/>
</dbReference>
<dbReference type="Proteomes" id="UP001255856">
    <property type="component" value="Unassembled WGS sequence"/>
</dbReference>
<dbReference type="InterPro" id="IPR035367">
    <property type="entry name" value="Nrap_D2"/>
</dbReference>
<evidence type="ECO:0000259" key="8">
    <source>
        <dbReference type="Pfam" id="PF17404"/>
    </source>
</evidence>
<evidence type="ECO:0000256" key="2">
    <source>
        <dbReference type="ARBA" id="ARBA00006674"/>
    </source>
</evidence>
<feature type="domain" description="Nrap protein" evidence="6">
    <location>
        <begin position="109"/>
        <end position="232"/>
    </location>
</feature>
<sequence length="1072" mass="112045">MRQEVAEGSRETLLDYQVQGLLEDAFLDFDVLSKPLAKFLAAVKGSLQVDGPAVRVAQKTLAPVRPLLKCLAFDADKEPVLYSSPTAVKLIGLAALELVPREGDCDVHVAIQLGPGTFKKTDLYHAKRAASLAEVARRLGALETVASVAWRGGRDPRSPSLVVCPADDALRGLTLVLRAVPALDAFPITQLGPSNNALRALKDPETGDAAPTPAYNHSIVEDLSLLAHEAHVLGTAKAIGAFRPAVALLRTWVRVRALDEGLDGLAPSFLIALALRAAAAAPGSSAVDVARAALVTLASNKRLLPGATKALVLPNAAQARASERSASTWRWPHEALVLDGATGRSNLAAGVSQACLAAARPAAKATAAALGAARPEAFAAAFVSRGDALCTLGDAWLRVAFDDDVGDFGGGDLAAVDVPAWRFAERRVHEIAVKALGARARCVRLLPRAASDDLRGAPASASAVLSVRLDAEKALQALEMGPAADDKAAAKAFRAFWGPKAELRRFQDGRIAEAVLWAPAGAPRPRQAAEAAAVRGLTEAAEKLGKALRALEDPVLKVTGTQLLDAAGRGAATACPRPHPLAGGARSLTSEERVVPRCVPAAAMLCSLEGSSKWPSQPEPYFQTKAAVACQLATQLASTHGFLAEARRDASVDVLAYGHAFRLALVADRDAGMLAAMSAVDAARRGADAPQAPHRLPIDLDFPARARHQGFVSKIAAEHPAFGPTVRLAKAWVGAHLLSNHLREEAVELLAAAAFAGDAQAAPASRLAGFAAFLRVLSEHPWEACPLALGAAPQPSRAPSAPMDILVPGRQGLSAPWTRDAPARPVVKRLEVLARRARRALRDAALGDARDEHLSVFDLVFASDAHECDVIIRLRRDAVPLRGGEAEGDAQGAAVSLKKGAAPKRARSQAAPPAADAFPPGFRVEPLLEQDCLAVRTKASRAVLAGIPLDVVKRRGIDATRRELLIGFDPVRHFVELLEARLGGVAVVLADYVGAGTTLGLKWRTPALRAPTCPVAAAQALSEPARADPVSEDRELGALCDAVFLGAGMVEAVARAAPAAGPAANGKRSKRA</sequence>
<dbReference type="InterPro" id="IPR005554">
    <property type="entry name" value="NOL6/Upt22"/>
</dbReference>
<dbReference type="Pfam" id="PF17405">
    <property type="entry name" value="Nrap_D4"/>
    <property type="match status" value="1"/>
</dbReference>
<dbReference type="EMBL" id="JASFZW010000010">
    <property type="protein sequence ID" value="KAK2076422.1"/>
    <property type="molecule type" value="Genomic_DNA"/>
</dbReference>
<dbReference type="PANTHER" id="PTHR17972">
    <property type="entry name" value="NUCLEOLAR RNA-ASSOCIATED PROTEIN"/>
    <property type="match status" value="1"/>
</dbReference>
<evidence type="ECO:0000256" key="5">
    <source>
        <dbReference type="RuleBase" id="RU364032"/>
    </source>
</evidence>
<dbReference type="Pfam" id="PF03813">
    <property type="entry name" value="Nrap"/>
    <property type="match status" value="1"/>
</dbReference>
<evidence type="ECO:0000256" key="4">
    <source>
        <dbReference type="ARBA" id="ARBA00023242"/>
    </source>
</evidence>
<dbReference type="InterPro" id="IPR035368">
    <property type="entry name" value="Nrap_D3"/>
</dbReference>
<comment type="subcellular location">
    <subcellularLocation>
        <location evidence="1 5">Nucleus</location>
        <location evidence="1 5">Nucleolus</location>
    </subcellularLocation>
</comment>
<dbReference type="GO" id="GO:0006364">
    <property type="term" value="P:rRNA processing"/>
    <property type="evidence" value="ECO:0007669"/>
    <property type="project" value="TreeGrafter"/>
</dbReference>
<evidence type="ECO:0000313" key="12">
    <source>
        <dbReference type="Proteomes" id="UP001255856"/>
    </source>
</evidence>
<feature type="domain" description="Nrap protein" evidence="9">
    <location>
        <begin position="527"/>
        <end position="714"/>
    </location>
</feature>
<name>A0AAD9IHU8_PROWI</name>
<dbReference type="PANTHER" id="PTHR17972:SF0">
    <property type="entry name" value="NUCLEOLAR PROTEIN 6"/>
    <property type="match status" value="1"/>
</dbReference>
<dbReference type="InterPro" id="IPR035082">
    <property type="entry name" value="Nrap_D1"/>
</dbReference>